<reference evidence="5" key="1">
    <citation type="submission" date="2021-03" db="EMBL/GenBank/DDBJ databases">
        <title>Description of Psychrosphaera ytuae sp. nov. isolated from deep sea sediment of South China Sea.</title>
        <authorList>
            <person name="Zhang J."/>
            <person name="Xu X.-D."/>
        </authorList>
    </citation>
    <scope>NUCLEOTIDE SEQUENCE</scope>
    <source>
        <strain evidence="5">MTZ26</strain>
    </source>
</reference>
<dbReference type="GO" id="GO:0005737">
    <property type="term" value="C:cytoplasm"/>
    <property type="evidence" value="ECO:0007669"/>
    <property type="project" value="UniProtKB-SubCell"/>
</dbReference>
<dbReference type="Pfam" id="PF04957">
    <property type="entry name" value="RMF"/>
    <property type="match status" value="1"/>
</dbReference>
<evidence type="ECO:0000313" key="6">
    <source>
        <dbReference type="Proteomes" id="UP000682739"/>
    </source>
</evidence>
<dbReference type="GO" id="GO:0006417">
    <property type="term" value="P:regulation of translation"/>
    <property type="evidence" value="ECO:0007669"/>
    <property type="project" value="UniProtKB-UniRule"/>
</dbReference>
<dbReference type="InterPro" id="IPR007040">
    <property type="entry name" value="Ribosome_modulation_factor"/>
</dbReference>
<dbReference type="KEGG" id="psym:J1N51_01520"/>
<comment type="subcellular location">
    <subcellularLocation>
        <location evidence="3">Cytoplasm</location>
    </subcellularLocation>
</comment>
<dbReference type="InterPro" id="IPR023200">
    <property type="entry name" value="RMF_sf"/>
</dbReference>
<organism evidence="5 6">
    <name type="scientific">Psychrosphaera ytuae</name>
    <dbReference type="NCBI Taxonomy" id="2820710"/>
    <lineage>
        <taxon>Bacteria</taxon>
        <taxon>Pseudomonadati</taxon>
        <taxon>Pseudomonadota</taxon>
        <taxon>Gammaproteobacteria</taxon>
        <taxon>Alteromonadales</taxon>
        <taxon>Pseudoalteromonadaceae</taxon>
        <taxon>Psychrosphaera</taxon>
    </lineage>
</organism>
<keyword evidence="6" id="KW-1185">Reference proteome</keyword>
<dbReference type="Proteomes" id="UP000682739">
    <property type="component" value="Chromosome"/>
</dbReference>
<evidence type="ECO:0000256" key="3">
    <source>
        <dbReference type="HAMAP-Rule" id="MF_00919"/>
    </source>
</evidence>
<protein>
    <recommendedName>
        <fullName evidence="3">Ribosome modulation factor</fullName>
        <shortName evidence="3">RMF</shortName>
    </recommendedName>
</protein>
<evidence type="ECO:0000313" key="5">
    <source>
        <dbReference type="EMBL" id="QTH64191.1"/>
    </source>
</evidence>
<dbReference type="Gene3D" id="1.10.10.620">
    <property type="entry name" value="ribosome modulation factor like domain"/>
    <property type="match status" value="1"/>
</dbReference>
<comment type="function">
    <text evidence="3">During stationary phase, converts 70S ribosomes to an inactive dimeric form (100S ribosomes).</text>
</comment>
<keyword evidence="2 3" id="KW-0810">Translation regulation</keyword>
<dbReference type="NCBIfam" id="NF011162">
    <property type="entry name" value="PRK14563.1"/>
    <property type="match status" value="1"/>
</dbReference>
<comment type="similarity">
    <text evidence="3">Belongs to the ribosome modulation factor family.</text>
</comment>
<keyword evidence="1 3" id="KW-0963">Cytoplasm</keyword>
<sequence>MKRQKRDRLDRAHSQGYKAGISGRSKDACPYHSQDSKSQWLGGYREAIGDKSEGLFK</sequence>
<dbReference type="NCBIfam" id="NF041886">
    <property type="entry name" value="Rmf_CrpP_fam"/>
    <property type="match status" value="1"/>
</dbReference>
<name>A0A975DBR1_9GAMM</name>
<dbReference type="EMBL" id="CP072110">
    <property type="protein sequence ID" value="QTH64191.1"/>
    <property type="molecule type" value="Genomic_DNA"/>
</dbReference>
<evidence type="ECO:0000256" key="4">
    <source>
        <dbReference type="SAM" id="MobiDB-lite"/>
    </source>
</evidence>
<gene>
    <name evidence="3 5" type="primary">rmf</name>
    <name evidence="5" type="ORF">J1N51_01520</name>
</gene>
<accession>A0A975DBR1</accession>
<feature type="region of interest" description="Disordered" evidence="4">
    <location>
        <begin position="1"/>
        <end position="38"/>
    </location>
</feature>
<dbReference type="AlphaFoldDB" id="A0A975DBR1"/>
<dbReference type="HAMAP" id="MF_00919">
    <property type="entry name" value="RMF"/>
    <property type="match status" value="1"/>
</dbReference>
<proteinExistence type="inferred from homology"/>
<evidence type="ECO:0000256" key="1">
    <source>
        <dbReference type="ARBA" id="ARBA00022490"/>
    </source>
</evidence>
<evidence type="ECO:0000256" key="2">
    <source>
        <dbReference type="ARBA" id="ARBA00022845"/>
    </source>
</evidence>
<dbReference type="RefSeq" id="WP_208832246.1">
    <property type="nucleotide sequence ID" value="NZ_CP072110.1"/>
</dbReference>